<organism evidence="8 9">
    <name type="scientific">Nonomuraea endophytica</name>
    <dbReference type="NCBI Taxonomy" id="714136"/>
    <lineage>
        <taxon>Bacteria</taxon>
        <taxon>Bacillati</taxon>
        <taxon>Actinomycetota</taxon>
        <taxon>Actinomycetes</taxon>
        <taxon>Streptosporangiales</taxon>
        <taxon>Streptosporangiaceae</taxon>
        <taxon>Nonomuraea</taxon>
    </lineage>
</organism>
<evidence type="ECO:0000256" key="6">
    <source>
        <dbReference type="SAM" id="MobiDB-lite"/>
    </source>
</evidence>
<feature type="compositionally biased region" description="Basic residues" evidence="6">
    <location>
        <begin position="77"/>
        <end position="86"/>
    </location>
</feature>
<dbReference type="EC" id="2.7.13.3" evidence="2"/>
<dbReference type="InterPro" id="IPR036890">
    <property type="entry name" value="HATPase_C_sf"/>
</dbReference>
<dbReference type="InterPro" id="IPR050482">
    <property type="entry name" value="Sensor_HK_TwoCompSys"/>
</dbReference>
<dbReference type="EMBL" id="JACHIN010000018">
    <property type="protein sequence ID" value="MBB5083674.1"/>
    <property type="molecule type" value="Genomic_DNA"/>
</dbReference>
<name>A0A7W8ADG9_9ACTN</name>
<keyword evidence="9" id="KW-1185">Reference proteome</keyword>
<reference evidence="8 9" key="1">
    <citation type="submission" date="2020-08" db="EMBL/GenBank/DDBJ databases">
        <title>Genomic Encyclopedia of Type Strains, Phase IV (KMG-IV): sequencing the most valuable type-strain genomes for metagenomic binning, comparative biology and taxonomic classification.</title>
        <authorList>
            <person name="Goeker M."/>
        </authorList>
    </citation>
    <scope>NUCLEOTIDE SEQUENCE [LARGE SCALE GENOMIC DNA]</scope>
    <source>
        <strain evidence="8 9">DSM 45385</strain>
    </source>
</reference>
<evidence type="ECO:0000256" key="2">
    <source>
        <dbReference type="ARBA" id="ARBA00012438"/>
    </source>
</evidence>
<evidence type="ECO:0000256" key="5">
    <source>
        <dbReference type="ARBA" id="ARBA00023012"/>
    </source>
</evidence>
<evidence type="ECO:0000313" key="9">
    <source>
        <dbReference type="Proteomes" id="UP000568380"/>
    </source>
</evidence>
<dbReference type="AlphaFoldDB" id="A0A7W8ADG9"/>
<accession>A0A7W8ADG9</accession>
<feature type="domain" description="Histidine kinase/HSP90-like ATPase" evidence="7">
    <location>
        <begin position="2"/>
        <end position="83"/>
    </location>
</feature>
<sequence length="86" mass="9289">MQEALTNVREHAPGTRAHIDIHLAGRDVEVTVTNTAPTSPALTLPSSRQGLIGLRERAELLDGTFENGPTPDGGYRIHARLPTHTD</sequence>
<keyword evidence="4 8" id="KW-0418">Kinase</keyword>
<dbReference type="RefSeq" id="WP_184972992.1">
    <property type="nucleotide sequence ID" value="NZ_JACHIN010000018.1"/>
</dbReference>
<protein>
    <recommendedName>
        <fullName evidence="2">histidine kinase</fullName>
        <ecNumber evidence="2">2.7.13.3</ecNumber>
    </recommendedName>
</protein>
<comment type="caution">
    <text evidence="8">The sequence shown here is derived from an EMBL/GenBank/DDBJ whole genome shotgun (WGS) entry which is preliminary data.</text>
</comment>
<dbReference type="InterPro" id="IPR003594">
    <property type="entry name" value="HATPase_dom"/>
</dbReference>
<evidence type="ECO:0000256" key="1">
    <source>
        <dbReference type="ARBA" id="ARBA00000085"/>
    </source>
</evidence>
<evidence type="ECO:0000256" key="4">
    <source>
        <dbReference type="ARBA" id="ARBA00022777"/>
    </source>
</evidence>
<evidence type="ECO:0000313" key="8">
    <source>
        <dbReference type="EMBL" id="MBB5083674.1"/>
    </source>
</evidence>
<keyword evidence="3" id="KW-0808">Transferase</keyword>
<dbReference type="GO" id="GO:0000160">
    <property type="term" value="P:phosphorelay signal transduction system"/>
    <property type="evidence" value="ECO:0007669"/>
    <property type="project" value="UniProtKB-KW"/>
</dbReference>
<dbReference type="PANTHER" id="PTHR24421">
    <property type="entry name" value="NITRATE/NITRITE SENSOR PROTEIN NARX-RELATED"/>
    <property type="match status" value="1"/>
</dbReference>
<feature type="region of interest" description="Disordered" evidence="6">
    <location>
        <begin position="63"/>
        <end position="86"/>
    </location>
</feature>
<evidence type="ECO:0000259" key="7">
    <source>
        <dbReference type="Pfam" id="PF02518"/>
    </source>
</evidence>
<evidence type="ECO:0000256" key="3">
    <source>
        <dbReference type="ARBA" id="ARBA00022679"/>
    </source>
</evidence>
<comment type="catalytic activity">
    <reaction evidence="1">
        <text>ATP + protein L-histidine = ADP + protein N-phospho-L-histidine.</text>
        <dbReference type="EC" id="2.7.13.3"/>
    </reaction>
</comment>
<dbReference type="Pfam" id="PF02518">
    <property type="entry name" value="HATPase_c"/>
    <property type="match status" value="1"/>
</dbReference>
<dbReference type="SUPFAM" id="SSF55874">
    <property type="entry name" value="ATPase domain of HSP90 chaperone/DNA topoisomerase II/histidine kinase"/>
    <property type="match status" value="1"/>
</dbReference>
<gene>
    <name evidence="8" type="ORF">HNR40_009179</name>
</gene>
<dbReference type="CDD" id="cd16917">
    <property type="entry name" value="HATPase_UhpB-NarQ-NarX-like"/>
    <property type="match status" value="1"/>
</dbReference>
<keyword evidence="5" id="KW-0902">Two-component regulatory system</keyword>
<dbReference type="Proteomes" id="UP000568380">
    <property type="component" value="Unassembled WGS sequence"/>
</dbReference>
<dbReference type="GO" id="GO:0004673">
    <property type="term" value="F:protein histidine kinase activity"/>
    <property type="evidence" value="ECO:0007669"/>
    <property type="project" value="UniProtKB-EC"/>
</dbReference>
<proteinExistence type="predicted"/>
<dbReference type="Gene3D" id="3.30.565.10">
    <property type="entry name" value="Histidine kinase-like ATPase, C-terminal domain"/>
    <property type="match status" value="1"/>
</dbReference>
<dbReference type="PANTHER" id="PTHR24421:SF10">
    <property type="entry name" value="NITRATE_NITRITE SENSOR PROTEIN NARQ"/>
    <property type="match status" value="1"/>
</dbReference>